<dbReference type="InterPro" id="IPR036937">
    <property type="entry name" value="Adhesion_dom_fimbrial_sf"/>
</dbReference>
<dbReference type="GO" id="GO:0043709">
    <property type="term" value="P:cell adhesion involved in single-species biofilm formation"/>
    <property type="evidence" value="ECO:0007669"/>
    <property type="project" value="TreeGrafter"/>
</dbReference>
<evidence type="ECO:0000256" key="5">
    <source>
        <dbReference type="SAM" id="SignalP"/>
    </source>
</evidence>
<dbReference type="InterPro" id="IPR050263">
    <property type="entry name" value="Bact_Fimbrial_Adh_Pro"/>
</dbReference>
<evidence type="ECO:0000256" key="2">
    <source>
        <dbReference type="ARBA" id="ARBA00006671"/>
    </source>
</evidence>
<feature type="signal peptide" evidence="5">
    <location>
        <begin position="1"/>
        <end position="25"/>
    </location>
</feature>
<dbReference type="HOGENOM" id="CLU_058392_0_1_6"/>
<reference evidence="8" key="1">
    <citation type="submission" date="2013-07" db="EMBL/GenBank/DDBJ databases">
        <title>Sub-species coevolution in mutualistic symbiosis.</title>
        <authorList>
            <person name="Murfin K."/>
            <person name="Klassen J."/>
            <person name="Lee M."/>
            <person name="Forst S."/>
            <person name="Stock P."/>
            <person name="Goodrich-Blair H."/>
        </authorList>
    </citation>
    <scope>NUCLEOTIDE SEQUENCE [LARGE SCALE GENOMIC DNA]</scope>
    <source>
        <strain evidence="8">Puntauvense</strain>
    </source>
</reference>
<evidence type="ECO:0000256" key="3">
    <source>
        <dbReference type="ARBA" id="ARBA00022729"/>
    </source>
</evidence>
<gene>
    <name evidence="8" type="ORF">XBP1_400024</name>
</gene>
<dbReference type="Gene3D" id="2.60.40.3310">
    <property type="match status" value="1"/>
</dbReference>
<dbReference type="EMBL" id="CBSW010000244">
    <property type="protein sequence ID" value="CDG98630.1"/>
    <property type="molecule type" value="Genomic_DNA"/>
</dbReference>
<evidence type="ECO:0000259" key="6">
    <source>
        <dbReference type="Pfam" id="PF00419"/>
    </source>
</evidence>
<feature type="chain" id="PRO_5001721643" evidence="5">
    <location>
        <begin position="26"/>
        <end position="333"/>
    </location>
</feature>
<dbReference type="RefSeq" id="WP_038213171.1">
    <property type="nucleotide sequence ID" value="NZ_CAWLWN010000038.1"/>
</dbReference>
<keyword evidence="3 5" id="KW-0732">Signal</keyword>
<dbReference type="PANTHER" id="PTHR33420:SF12">
    <property type="entry name" value="FIMBRIN-LIKE PROTEIN FIMI-RELATED"/>
    <property type="match status" value="1"/>
</dbReference>
<dbReference type="SUPFAM" id="SSF49401">
    <property type="entry name" value="Bacterial adhesins"/>
    <property type="match status" value="1"/>
</dbReference>
<dbReference type="InterPro" id="IPR000259">
    <property type="entry name" value="Adhesion_dom_fimbrial"/>
</dbReference>
<keyword evidence="4" id="KW-0281">Fimbrium</keyword>
<evidence type="ECO:0000313" key="9">
    <source>
        <dbReference type="Proteomes" id="UP000028511"/>
    </source>
</evidence>
<comment type="caution">
    <text evidence="8">The sequence shown here is derived from an EMBL/GenBank/DDBJ whole genome shotgun (WGS) entry which is preliminary data.</text>
</comment>
<dbReference type="AlphaFoldDB" id="A0A077NL51"/>
<dbReference type="Pfam" id="PF00419">
    <property type="entry name" value="Fimbrial"/>
    <property type="match status" value="1"/>
</dbReference>
<evidence type="ECO:0000313" key="8">
    <source>
        <dbReference type="EMBL" id="CDG98630.1"/>
    </source>
</evidence>
<sequence>MVNGLKLLLASTFIAGIMSSFNALANYDCQYSPSFSAGTTYVSFGTIVIPRDYPIGTTIKEIRLDEVNEKGNIALCNTTTPTSWERPDFDPAHYNYDAIYESGVPGVGIRINTWGPGYGIDWLPRTVTYPVTCSPPSQFPNKKQYCGRTWGYLTVQLIKITPTTGSGPTHQRLLTRAKLGLDLPIHAFFLTNTYIMTQGCSLKQKTTFVNMGEVRTSAFRGMNSTAGMRNFELNLDCDANVKVGVTLDGRPAKSNANNIWALDYNSDNVTATGIGLQILYQNQPLSMGSPLIIHSGQVIGNFAIPLHARYIQTEGRVTPGKADATATITLTYQ</sequence>
<feature type="domain" description="Fimbrial-type adhesion" evidence="6">
    <location>
        <begin position="195"/>
        <end position="333"/>
    </location>
</feature>
<dbReference type="Proteomes" id="UP000028511">
    <property type="component" value="Unassembled WGS sequence"/>
</dbReference>
<evidence type="ECO:0000256" key="1">
    <source>
        <dbReference type="ARBA" id="ARBA00004561"/>
    </source>
</evidence>
<dbReference type="Gene3D" id="2.60.40.1090">
    <property type="entry name" value="Fimbrial-type adhesion domain"/>
    <property type="match status" value="1"/>
</dbReference>
<dbReference type="Pfam" id="PF22003">
    <property type="entry name" value="MrkDrd"/>
    <property type="match status" value="1"/>
</dbReference>
<proteinExistence type="inferred from homology"/>
<organism evidence="8 9">
    <name type="scientific">Xenorhabdus bovienii str. puntauvense</name>
    <dbReference type="NCBI Taxonomy" id="1398201"/>
    <lineage>
        <taxon>Bacteria</taxon>
        <taxon>Pseudomonadati</taxon>
        <taxon>Pseudomonadota</taxon>
        <taxon>Gammaproteobacteria</taxon>
        <taxon>Enterobacterales</taxon>
        <taxon>Morganellaceae</taxon>
        <taxon>Xenorhabdus</taxon>
    </lineage>
</organism>
<dbReference type="GO" id="GO:0009289">
    <property type="term" value="C:pilus"/>
    <property type="evidence" value="ECO:0007669"/>
    <property type="project" value="UniProtKB-SubCell"/>
</dbReference>
<protein>
    <submittedName>
        <fullName evidence="8">Uncharacterized protein</fullName>
    </submittedName>
</protein>
<evidence type="ECO:0000259" key="7">
    <source>
        <dbReference type="Pfam" id="PF22003"/>
    </source>
</evidence>
<dbReference type="InterPro" id="IPR054160">
    <property type="entry name" value="MrkD_recept-bd"/>
</dbReference>
<feature type="domain" description="MrkD-like receptor binding" evidence="7">
    <location>
        <begin position="43"/>
        <end position="169"/>
    </location>
</feature>
<dbReference type="PANTHER" id="PTHR33420">
    <property type="entry name" value="FIMBRIAL SUBUNIT ELFA-RELATED"/>
    <property type="match status" value="1"/>
</dbReference>
<accession>A0A077NL51</accession>
<dbReference type="InterPro" id="IPR008966">
    <property type="entry name" value="Adhesion_dom_sf"/>
</dbReference>
<name>A0A077NL51_XENBV</name>
<evidence type="ECO:0000256" key="4">
    <source>
        <dbReference type="ARBA" id="ARBA00023263"/>
    </source>
</evidence>
<comment type="subcellular location">
    <subcellularLocation>
        <location evidence="1">Fimbrium</location>
    </subcellularLocation>
</comment>
<comment type="similarity">
    <text evidence="2">Belongs to the fimbrial protein family.</text>
</comment>